<evidence type="ECO:0000313" key="2">
    <source>
        <dbReference type="Proteomes" id="UP000011509"/>
    </source>
</evidence>
<gene>
    <name evidence="1" type="ORF">C464_00994</name>
</gene>
<dbReference type="EMBL" id="AOJL01000007">
    <property type="protein sequence ID" value="ELZ51467.1"/>
    <property type="molecule type" value="Genomic_DNA"/>
</dbReference>
<sequence>MTVIATMRMTPMTGLTALSSALDWLLGFICLNPAATDERGRGSPDAVVDAGADANSFGSVAGYV</sequence>
<accession>M0EX59</accession>
<dbReference type="AlphaFoldDB" id="M0EX59"/>
<dbReference type="STRING" id="1227466.C464_00994"/>
<proteinExistence type="predicted"/>
<protein>
    <submittedName>
        <fullName evidence="1">Uncharacterized protein</fullName>
    </submittedName>
</protein>
<reference evidence="1 2" key="1">
    <citation type="journal article" date="2014" name="PLoS Genet.">
        <title>Phylogenetically driven sequencing of extremely halophilic archaea reveals strategies for static and dynamic osmo-response.</title>
        <authorList>
            <person name="Becker E.A."/>
            <person name="Seitzer P.M."/>
            <person name="Tritt A."/>
            <person name="Larsen D."/>
            <person name="Krusor M."/>
            <person name="Yao A.I."/>
            <person name="Wu D."/>
            <person name="Madern D."/>
            <person name="Eisen J.A."/>
            <person name="Darling A.E."/>
            <person name="Facciotti M.T."/>
        </authorList>
    </citation>
    <scope>NUCLEOTIDE SEQUENCE [LARGE SCALE GENOMIC DNA]</scope>
    <source>
        <strain evidence="1 2">DSM 10284</strain>
    </source>
</reference>
<organism evidence="1 2">
    <name type="scientific">Halorubrum coriense DSM 10284</name>
    <dbReference type="NCBI Taxonomy" id="1227466"/>
    <lineage>
        <taxon>Archaea</taxon>
        <taxon>Methanobacteriati</taxon>
        <taxon>Methanobacteriota</taxon>
        <taxon>Stenosarchaea group</taxon>
        <taxon>Halobacteria</taxon>
        <taxon>Halobacteriales</taxon>
        <taxon>Haloferacaceae</taxon>
        <taxon>Halorubrum</taxon>
    </lineage>
</organism>
<name>M0EX59_9EURY</name>
<dbReference type="Proteomes" id="UP000011509">
    <property type="component" value="Unassembled WGS sequence"/>
</dbReference>
<evidence type="ECO:0000313" key="1">
    <source>
        <dbReference type="EMBL" id="ELZ51467.1"/>
    </source>
</evidence>
<comment type="caution">
    <text evidence="1">The sequence shown here is derived from an EMBL/GenBank/DDBJ whole genome shotgun (WGS) entry which is preliminary data.</text>
</comment>
<keyword evidence="2" id="KW-1185">Reference proteome</keyword>